<proteinExistence type="inferred from homology"/>
<dbReference type="InterPro" id="IPR029044">
    <property type="entry name" value="Nucleotide-diphossugar_trans"/>
</dbReference>
<dbReference type="EMBL" id="KE148153">
    <property type="protein sequence ID" value="EPE06425.1"/>
    <property type="molecule type" value="Genomic_DNA"/>
</dbReference>
<dbReference type="HOGENOM" id="CLU_022381_2_0_1"/>
<dbReference type="GO" id="GO:0000136">
    <property type="term" value="C:mannan polymerase complex"/>
    <property type="evidence" value="ECO:0007669"/>
    <property type="project" value="TreeGrafter"/>
</dbReference>
<keyword evidence="5" id="KW-1185">Reference proteome</keyword>
<dbReference type="SUPFAM" id="SSF53448">
    <property type="entry name" value="Nucleotide-diphospho-sugar transferases"/>
    <property type="match status" value="1"/>
</dbReference>
<dbReference type="FunFam" id="3.90.550.20:FF:000004">
    <property type="entry name" value="Glycosyltransferase family 32 protein"/>
    <property type="match status" value="1"/>
</dbReference>
<feature type="compositionally biased region" description="Basic and acidic residues" evidence="2">
    <location>
        <begin position="481"/>
        <end position="537"/>
    </location>
</feature>
<dbReference type="PANTHER" id="PTHR31834">
    <property type="entry name" value="INITIATION-SPECIFIC ALPHA-1,6-MANNOSYLTRANSFERASE"/>
    <property type="match status" value="1"/>
</dbReference>
<dbReference type="STRING" id="1262450.S3CZM0"/>
<feature type="region of interest" description="Disordered" evidence="2">
    <location>
        <begin position="454"/>
        <end position="546"/>
    </location>
</feature>
<dbReference type="InterPro" id="IPR039367">
    <property type="entry name" value="Och1-like"/>
</dbReference>
<keyword evidence="3" id="KW-0812">Transmembrane</keyword>
<dbReference type="AlphaFoldDB" id="S3CZM0"/>
<feature type="transmembrane region" description="Helical" evidence="3">
    <location>
        <begin position="105"/>
        <end position="123"/>
    </location>
</feature>
<dbReference type="GO" id="GO:0006487">
    <property type="term" value="P:protein N-linked glycosylation"/>
    <property type="evidence" value="ECO:0007669"/>
    <property type="project" value="TreeGrafter"/>
</dbReference>
<dbReference type="Pfam" id="PF04488">
    <property type="entry name" value="Gly_transf_sug"/>
    <property type="match status" value="1"/>
</dbReference>
<evidence type="ECO:0000256" key="1">
    <source>
        <dbReference type="ARBA" id="ARBA00009003"/>
    </source>
</evidence>
<sequence length="546" mass="62560">MSHPSSRSSSILSSADNEKVAMADSDPPRNGLSGNPSYSEAFSSYIPSNLSIPPWVPEPVRQALQTGQAVLIQATNKAYPHVHHYTALAGSMVPVAVPLRLRKVAMIYAAVIAVVMLFANMTWSSGSSSGVEAKIYNDFPHKIWQIWKVHPLDFEERDHNTAYTWLERNPDYQYEVLTDNNEYSYVQSRFGPDGFNRPDIVDFYRNVRATIVRADLLRYMVMYAEGGVYADIDVEAIKPMSKFVPERYNKRDIDMVIGVEIDEPDWRDHPILGQKSRSFCQWTFISKPQNPVMMDLIENIMVWLRGVADRQKVSISDVVLDFDEIITGTGPSAFTNAIIKHINRSRSGSNLVNWDVFHDLSESKLVGGVLVLTVEAFAAGQGHSDSGNHDARSALVRHHYHASNWPSRHPRYKHPVYGEVERCNWNDDCVNQWDHDVAEFKKLPEKEQRRLIEDHEREEKEKAEAEAEEARRQQQQAEEEEQRRQQEEEEARRREEEARRKEDEEAKKKEENDKKTDNKKTDDKKTEGSNDEKKTENSEGAAQGGK</sequence>
<evidence type="ECO:0000313" key="4">
    <source>
        <dbReference type="EMBL" id="EPE06425.1"/>
    </source>
</evidence>
<dbReference type="PANTHER" id="PTHR31834:SF8">
    <property type="entry name" value="TRANSFERASE, PUTATIVE (AFU_ORTHOLOGUE AFUA_6G14040)-RELATED"/>
    <property type="match status" value="1"/>
</dbReference>
<evidence type="ECO:0000256" key="3">
    <source>
        <dbReference type="SAM" id="Phobius"/>
    </source>
</evidence>
<reference evidence="4 5" key="1">
    <citation type="journal article" date="2013" name="BMC Genomics">
        <title>The genome and transcriptome of the pine saprophyte Ophiostoma piceae, and a comparison with the bark beetle-associated pine pathogen Grosmannia clavigera.</title>
        <authorList>
            <person name="Haridas S."/>
            <person name="Wang Y."/>
            <person name="Lim L."/>
            <person name="Massoumi Alamouti S."/>
            <person name="Jackman S."/>
            <person name="Docking R."/>
            <person name="Robertson G."/>
            <person name="Birol I."/>
            <person name="Bohlmann J."/>
            <person name="Breuil C."/>
        </authorList>
    </citation>
    <scope>NUCLEOTIDE SEQUENCE [LARGE SCALE GENOMIC DNA]</scope>
    <source>
        <strain evidence="4 5">UAMH 11346</strain>
    </source>
</reference>
<dbReference type="Proteomes" id="UP000016923">
    <property type="component" value="Unassembled WGS sequence"/>
</dbReference>
<protein>
    <submittedName>
        <fullName evidence="4">Glycosyltransferase family 32 protein</fullName>
    </submittedName>
</protein>
<feature type="compositionally biased region" description="Low complexity" evidence="2">
    <location>
        <begin position="1"/>
        <end position="14"/>
    </location>
</feature>
<keyword evidence="4" id="KW-0808">Transferase</keyword>
<organism evidence="4 5">
    <name type="scientific">Ophiostoma piceae (strain UAMH 11346)</name>
    <name type="common">Sap stain fungus</name>
    <dbReference type="NCBI Taxonomy" id="1262450"/>
    <lineage>
        <taxon>Eukaryota</taxon>
        <taxon>Fungi</taxon>
        <taxon>Dikarya</taxon>
        <taxon>Ascomycota</taxon>
        <taxon>Pezizomycotina</taxon>
        <taxon>Sordariomycetes</taxon>
        <taxon>Sordariomycetidae</taxon>
        <taxon>Ophiostomatales</taxon>
        <taxon>Ophiostomataceae</taxon>
        <taxon>Ophiostoma</taxon>
    </lineage>
</organism>
<dbReference type="OrthoDB" id="409543at2759"/>
<accession>S3CZM0</accession>
<dbReference type="GO" id="GO:0000009">
    <property type="term" value="F:alpha-1,6-mannosyltransferase activity"/>
    <property type="evidence" value="ECO:0007669"/>
    <property type="project" value="InterPro"/>
</dbReference>
<dbReference type="InterPro" id="IPR007577">
    <property type="entry name" value="GlycoTrfase_DXD_sugar-bd_CS"/>
</dbReference>
<feature type="compositionally biased region" description="Basic and acidic residues" evidence="2">
    <location>
        <begin position="454"/>
        <end position="472"/>
    </location>
</feature>
<dbReference type="VEuPathDB" id="FungiDB:F503_02553"/>
<name>S3CZM0_OPHP1</name>
<evidence type="ECO:0000313" key="5">
    <source>
        <dbReference type="Proteomes" id="UP000016923"/>
    </source>
</evidence>
<gene>
    <name evidence="4" type="ORF">F503_02553</name>
</gene>
<dbReference type="eggNOG" id="ENOG502R7TT">
    <property type="taxonomic scope" value="Eukaryota"/>
</dbReference>
<comment type="similarity">
    <text evidence="1">Belongs to the glycosyltransferase 32 family.</text>
</comment>
<keyword evidence="3" id="KW-1133">Transmembrane helix</keyword>
<keyword evidence="3" id="KW-0472">Membrane</keyword>
<evidence type="ECO:0000256" key="2">
    <source>
        <dbReference type="SAM" id="MobiDB-lite"/>
    </source>
</evidence>
<feature type="region of interest" description="Disordered" evidence="2">
    <location>
        <begin position="1"/>
        <end position="34"/>
    </location>
</feature>
<dbReference type="Gene3D" id="3.90.550.20">
    <property type="match status" value="1"/>
</dbReference>